<dbReference type="Pfam" id="PF03190">
    <property type="entry name" value="Thioredox_DsbH"/>
    <property type="match status" value="1"/>
</dbReference>
<comment type="caution">
    <text evidence="3">The sequence shown here is derived from an EMBL/GenBank/DDBJ whole genome shotgun (WGS) entry which is preliminary data.</text>
</comment>
<dbReference type="InterPro" id="IPR024705">
    <property type="entry name" value="Ssp411"/>
</dbReference>
<dbReference type="EMBL" id="PDUD01000001">
    <property type="protein sequence ID" value="PHN08444.1"/>
    <property type="molecule type" value="Genomic_DNA"/>
</dbReference>
<dbReference type="Proteomes" id="UP000223913">
    <property type="component" value="Unassembled WGS sequence"/>
</dbReference>
<dbReference type="RefSeq" id="WP_099148036.1">
    <property type="nucleotide sequence ID" value="NZ_PDUD01000001.1"/>
</dbReference>
<dbReference type="OrthoDB" id="9811036at2"/>
<dbReference type="PANTHER" id="PTHR42899">
    <property type="entry name" value="SPERMATOGENESIS-ASSOCIATED PROTEIN 20"/>
    <property type="match status" value="1"/>
</dbReference>
<protein>
    <submittedName>
        <fullName evidence="3">Thioredoxin</fullName>
    </submittedName>
</protein>
<dbReference type="AlphaFoldDB" id="A0A2D0NIW9"/>
<gene>
    <name evidence="3" type="ORF">CRP01_00595</name>
</gene>
<organism evidence="3 4">
    <name type="scientific">Flavilitoribacter nigricans (strain ATCC 23147 / DSM 23189 / NBRC 102662 / NCIMB 1420 / SS-2)</name>
    <name type="common">Lewinella nigricans</name>
    <dbReference type="NCBI Taxonomy" id="1122177"/>
    <lineage>
        <taxon>Bacteria</taxon>
        <taxon>Pseudomonadati</taxon>
        <taxon>Bacteroidota</taxon>
        <taxon>Saprospiria</taxon>
        <taxon>Saprospirales</taxon>
        <taxon>Lewinellaceae</taxon>
        <taxon>Flavilitoribacter</taxon>
    </lineage>
</organism>
<keyword evidence="1" id="KW-0732">Signal</keyword>
<feature type="domain" description="Spermatogenesis-associated protein 20-like TRX" evidence="2">
    <location>
        <begin position="33"/>
        <end position="99"/>
    </location>
</feature>
<accession>A0A2D0NIW9</accession>
<evidence type="ECO:0000313" key="3">
    <source>
        <dbReference type="EMBL" id="PHN08444.1"/>
    </source>
</evidence>
<dbReference type="InterPro" id="IPR036249">
    <property type="entry name" value="Thioredoxin-like_sf"/>
</dbReference>
<feature type="signal peptide" evidence="1">
    <location>
        <begin position="1"/>
        <end position="20"/>
    </location>
</feature>
<evidence type="ECO:0000256" key="1">
    <source>
        <dbReference type="SAM" id="SignalP"/>
    </source>
</evidence>
<reference evidence="3 4" key="1">
    <citation type="submission" date="2017-10" db="EMBL/GenBank/DDBJ databases">
        <title>The draft genome sequence of Lewinella nigricans NBRC 102662.</title>
        <authorList>
            <person name="Wang K."/>
        </authorList>
    </citation>
    <scope>NUCLEOTIDE SEQUENCE [LARGE SCALE GENOMIC DNA]</scope>
    <source>
        <strain evidence="3 4">NBRC 102662</strain>
    </source>
</reference>
<feature type="chain" id="PRO_5012519518" evidence="1">
    <location>
        <begin position="21"/>
        <end position="185"/>
    </location>
</feature>
<dbReference type="InterPro" id="IPR004879">
    <property type="entry name" value="Ssp411-like_TRX"/>
</dbReference>
<evidence type="ECO:0000259" key="2">
    <source>
        <dbReference type="Pfam" id="PF03190"/>
    </source>
</evidence>
<dbReference type="PANTHER" id="PTHR42899:SF1">
    <property type="entry name" value="SPERMATOGENESIS-ASSOCIATED PROTEIN 20"/>
    <property type="match status" value="1"/>
</dbReference>
<evidence type="ECO:0000313" key="4">
    <source>
        <dbReference type="Proteomes" id="UP000223913"/>
    </source>
</evidence>
<sequence>MKKFSIIIGLLFLSVFGVQAQLTIKGAQPPVKIQWMSLEEAMEKSANEPKKIIVDVYTSWCKWCDKMEEITFSDPKIAQYINENFYPVKFDAEQTKEIQFKDKNYGYSKNGKRGYHDLAKELMGGRLSFPTVVFLDEEQNLIQCVVGFKTPKQFEQISSYFADDHYRKVPWSSFQEMYQQVEEDR</sequence>
<keyword evidence="4" id="KW-1185">Reference proteome</keyword>
<dbReference type="Gene3D" id="3.40.30.10">
    <property type="entry name" value="Glutaredoxin"/>
    <property type="match status" value="1"/>
</dbReference>
<dbReference type="SUPFAM" id="SSF52833">
    <property type="entry name" value="Thioredoxin-like"/>
    <property type="match status" value="1"/>
</dbReference>
<name>A0A2D0NIW9_FLAN2</name>
<proteinExistence type="predicted"/>